<keyword evidence="1" id="KW-0547">Nucleotide-binding</keyword>
<evidence type="ECO:0000313" key="4">
    <source>
        <dbReference type="EMBL" id="GKV14686.1"/>
    </source>
</evidence>
<evidence type="ECO:0000256" key="1">
    <source>
        <dbReference type="ARBA" id="ARBA00022741"/>
    </source>
</evidence>
<dbReference type="EMBL" id="BPVZ01000041">
    <property type="protein sequence ID" value="GKV14686.1"/>
    <property type="molecule type" value="Genomic_DNA"/>
</dbReference>
<evidence type="ECO:0000259" key="3">
    <source>
        <dbReference type="Pfam" id="PF00005"/>
    </source>
</evidence>
<dbReference type="SUPFAM" id="SSF52540">
    <property type="entry name" value="P-loop containing nucleoside triphosphate hydrolases"/>
    <property type="match status" value="1"/>
</dbReference>
<dbReference type="Pfam" id="PF00005">
    <property type="entry name" value="ABC_tran"/>
    <property type="match status" value="1"/>
</dbReference>
<dbReference type="Proteomes" id="UP001054252">
    <property type="component" value="Unassembled WGS sequence"/>
</dbReference>
<keyword evidence="5" id="KW-1185">Reference proteome</keyword>
<dbReference type="GO" id="GO:0042626">
    <property type="term" value="F:ATPase-coupled transmembrane transporter activity"/>
    <property type="evidence" value="ECO:0007669"/>
    <property type="project" value="TreeGrafter"/>
</dbReference>
<dbReference type="GO" id="GO:0005524">
    <property type="term" value="F:ATP binding"/>
    <property type="evidence" value="ECO:0007669"/>
    <property type="project" value="UniProtKB-KW"/>
</dbReference>
<dbReference type="GO" id="GO:0016887">
    <property type="term" value="F:ATP hydrolysis activity"/>
    <property type="evidence" value="ECO:0007669"/>
    <property type="project" value="InterPro"/>
</dbReference>
<evidence type="ECO:0000256" key="2">
    <source>
        <dbReference type="ARBA" id="ARBA00022840"/>
    </source>
</evidence>
<evidence type="ECO:0000313" key="5">
    <source>
        <dbReference type="Proteomes" id="UP001054252"/>
    </source>
</evidence>
<gene>
    <name evidence="4" type="ORF">SLEP1_g25518</name>
</gene>
<dbReference type="PANTHER" id="PTHR24223">
    <property type="entry name" value="ATP-BINDING CASSETTE SUB-FAMILY C"/>
    <property type="match status" value="1"/>
</dbReference>
<feature type="domain" description="ABC transporter" evidence="3">
    <location>
        <begin position="55"/>
        <end position="139"/>
    </location>
</feature>
<reference evidence="4 5" key="1">
    <citation type="journal article" date="2021" name="Commun. Biol.">
        <title>The genome of Shorea leprosula (Dipterocarpaceae) highlights the ecological relevance of drought in aseasonal tropical rainforests.</title>
        <authorList>
            <person name="Ng K.K.S."/>
            <person name="Kobayashi M.J."/>
            <person name="Fawcett J.A."/>
            <person name="Hatakeyama M."/>
            <person name="Paape T."/>
            <person name="Ng C.H."/>
            <person name="Ang C.C."/>
            <person name="Tnah L.H."/>
            <person name="Lee C.T."/>
            <person name="Nishiyama T."/>
            <person name="Sese J."/>
            <person name="O'Brien M.J."/>
            <person name="Copetti D."/>
            <person name="Mohd Noor M.I."/>
            <person name="Ong R.C."/>
            <person name="Putra M."/>
            <person name="Sireger I.Z."/>
            <person name="Indrioko S."/>
            <person name="Kosugi Y."/>
            <person name="Izuno A."/>
            <person name="Isagi Y."/>
            <person name="Lee S.L."/>
            <person name="Shimizu K.K."/>
        </authorList>
    </citation>
    <scope>NUCLEOTIDE SEQUENCE [LARGE SCALE GENOMIC DNA]</scope>
    <source>
        <strain evidence="4">214</strain>
    </source>
</reference>
<dbReference type="InterPro" id="IPR027417">
    <property type="entry name" value="P-loop_NTPase"/>
</dbReference>
<organism evidence="4 5">
    <name type="scientific">Rubroshorea leprosula</name>
    <dbReference type="NCBI Taxonomy" id="152421"/>
    <lineage>
        <taxon>Eukaryota</taxon>
        <taxon>Viridiplantae</taxon>
        <taxon>Streptophyta</taxon>
        <taxon>Embryophyta</taxon>
        <taxon>Tracheophyta</taxon>
        <taxon>Spermatophyta</taxon>
        <taxon>Magnoliopsida</taxon>
        <taxon>eudicotyledons</taxon>
        <taxon>Gunneridae</taxon>
        <taxon>Pentapetalae</taxon>
        <taxon>rosids</taxon>
        <taxon>malvids</taxon>
        <taxon>Malvales</taxon>
        <taxon>Dipterocarpaceae</taxon>
        <taxon>Rubroshorea</taxon>
    </lineage>
</organism>
<dbReference type="Gene3D" id="3.40.50.300">
    <property type="entry name" value="P-loop containing nucleotide triphosphate hydrolases"/>
    <property type="match status" value="1"/>
</dbReference>
<dbReference type="GO" id="GO:0016020">
    <property type="term" value="C:membrane"/>
    <property type="evidence" value="ECO:0007669"/>
    <property type="project" value="TreeGrafter"/>
</dbReference>
<name>A0AAV5JQG3_9ROSI</name>
<dbReference type="AlphaFoldDB" id="A0AAV5JQG3"/>
<dbReference type="InterPro" id="IPR003439">
    <property type="entry name" value="ABC_transporter-like_ATP-bd"/>
</dbReference>
<dbReference type="PANTHER" id="PTHR24223:SF222">
    <property type="entry name" value="OS01G0902100 PROTEIN"/>
    <property type="match status" value="1"/>
</dbReference>
<keyword evidence="2" id="KW-0067">ATP-binding</keyword>
<comment type="caution">
    <text evidence="4">The sequence shown here is derived from an EMBL/GenBank/DDBJ whole genome shotgun (WGS) entry which is preliminary data.</text>
</comment>
<protein>
    <recommendedName>
        <fullName evidence="3">ABC transporter domain-containing protein</fullName>
    </recommendedName>
</protein>
<sequence length="149" mass="16950">MGATTICYFNQEDRFLEKSMNLVDDYYWVVNHNTDGKIELENLQLRYTPTLPMVLKGITCTLPGEKKIRVVGGLGSGKSTLTQALFRVVEPCGGQILIDAVHICRIGVQDLRFKLAIILQDPTLFHGIVRTNLDTLQEHIDEEMWEEKN</sequence>
<dbReference type="InterPro" id="IPR050173">
    <property type="entry name" value="ABC_transporter_C-like"/>
</dbReference>
<accession>A0AAV5JQG3</accession>
<proteinExistence type="predicted"/>